<evidence type="ECO:0000313" key="2">
    <source>
        <dbReference type="EMBL" id="KAE8698792.1"/>
    </source>
</evidence>
<evidence type="ECO:0000256" key="1">
    <source>
        <dbReference type="SAM" id="Coils"/>
    </source>
</evidence>
<proteinExistence type="predicted"/>
<accession>A0A6A3A6G9</accession>
<comment type="caution">
    <text evidence="2">The sequence shown here is derived from an EMBL/GenBank/DDBJ whole genome shotgun (WGS) entry which is preliminary data.</text>
</comment>
<keyword evidence="2" id="KW-0548">Nucleotidyltransferase</keyword>
<evidence type="ECO:0000313" key="3">
    <source>
        <dbReference type="Proteomes" id="UP000436088"/>
    </source>
</evidence>
<dbReference type="EMBL" id="VEPZ02001044">
    <property type="protein sequence ID" value="KAE8698792.1"/>
    <property type="molecule type" value="Genomic_DNA"/>
</dbReference>
<keyword evidence="2" id="KW-0808">Transferase</keyword>
<dbReference type="GO" id="GO:0016779">
    <property type="term" value="F:nucleotidyltransferase activity"/>
    <property type="evidence" value="ECO:0007669"/>
    <property type="project" value="UniProtKB-KW"/>
</dbReference>
<gene>
    <name evidence="2" type="ORF">F3Y22_tig00110597pilonHSYRG00856</name>
</gene>
<organism evidence="2 3">
    <name type="scientific">Hibiscus syriacus</name>
    <name type="common">Rose of Sharon</name>
    <dbReference type="NCBI Taxonomy" id="106335"/>
    <lineage>
        <taxon>Eukaryota</taxon>
        <taxon>Viridiplantae</taxon>
        <taxon>Streptophyta</taxon>
        <taxon>Embryophyta</taxon>
        <taxon>Tracheophyta</taxon>
        <taxon>Spermatophyta</taxon>
        <taxon>Magnoliopsida</taxon>
        <taxon>eudicotyledons</taxon>
        <taxon>Gunneridae</taxon>
        <taxon>Pentapetalae</taxon>
        <taxon>rosids</taxon>
        <taxon>malvids</taxon>
        <taxon>Malvales</taxon>
        <taxon>Malvaceae</taxon>
        <taxon>Malvoideae</taxon>
        <taxon>Hibiscus</taxon>
    </lineage>
</organism>
<dbReference type="PANTHER" id="PTHR12265">
    <property type="entry name" value="TRANSMEMBRANE PROTEIN 53"/>
    <property type="match status" value="1"/>
</dbReference>
<dbReference type="PANTHER" id="PTHR12265:SF11">
    <property type="entry name" value="ALPHA_BETA-HYDROLASES SUPERFAMILY PROTEIN"/>
    <property type="match status" value="1"/>
</dbReference>
<protein>
    <submittedName>
        <fullName evidence="2">4-phosphopantetheine adenylyltransferase isoform 1</fullName>
    </submittedName>
</protein>
<reference evidence="2" key="1">
    <citation type="submission" date="2019-09" db="EMBL/GenBank/DDBJ databases">
        <title>Draft genome information of white flower Hibiscus syriacus.</title>
        <authorList>
            <person name="Kim Y.-M."/>
        </authorList>
    </citation>
    <scope>NUCLEOTIDE SEQUENCE [LARGE SCALE GENOMIC DNA]</scope>
    <source>
        <strain evidence="2">YM2019G1</strain>
    </source>
</reference>
<name>A0A6A3A6G9_HIBSY</name>
<dbReference type="InterPro" id="IPR008547">
    <property type="entry name" value="DUF829_TMEM53"/>
</dbReference>
<keyword evidence="1" id="KW-0175">Coiled coil</keyword>
<dbReference type="Proteomes" id="UP000436088">
    <property type="component" value="Unassembled WGS sequence"/>
</dbReference>
<dbReference type="AlphaFoldDB" id="A0A6A3A6G9"/>
<sequence length="229" mass="26180">MFEGNEAWSDTFTSTMSKPGIEPTNIPLKIPIDSLDVNELLWFDLDVRLERRISELRNELAEWVLEKEEDGRQSCFIFHAFSNTSLLIFLGRVGLREKIKEVIIDSGAADPFNPKVWAAGITVAKLKKQSYLVNGLGSAVTDSKLQKEEPGMIEAVVISTLEKFFASILNMPDVNRFVFNIYKDEGRPENKQTIYQIPLLVPKMKKDWFSAEEVERFCERLDSPACDFH</sequence>
<feature type="coiled-coil region" evidence="1">
    <location>
        <begin position="46"/>
        <end position="73"/>
    </location>
</feature>
<dbReference type="Pfam" id="PF05705">
    <property type="entry name" value="DUF829"/>
    <property type="match status" value="1"/>
</dbReference>
<keyword evidence="3" id="KW-1185">Reference proteome</keyword>